<reference evidence="2" key="1">
    <citation type="journal article" date="2019" name="Int. J. Syst. Evol. Microbiol.">
        <title>The Global Catalogue of Microorganisms (GCM) 10K type strain sequencing project: providing services to taxonomists for standard genome sequencing and annotation.</title>
        <authorList>
            <consortium name="The Broad Institute Genomics Platform"/>
            <consortium name="The Broad Institute Genome Sequencing Center for Infectious Disease"/>
            <person name="Wu L."/>
            <person name="Ma J."/>
        </authorList>
    </citation>
    <scope>NUCLEOTIDE SEQUENCE [LARGE SCALE GENOMIC DNA]</scope>
    <source>
        <strain evidence="2">JCM 16540</strain>
    </source>
</reference>
<proteinExistence type="predicted"/>
<dbReference type="EMBL" id="BAAAYR010000004">
    <property type="protein sequence ID" value="GAA3570406.1"/>
    <property type="molecule type" value="Genomic_DNA"/>
</dbReference>
<name>A0ABP6XPI5_9ACTN</name>
<protein>
    <submittedName>
        <fullName evidence="1">Uncharacterized protein</fullName>
    </submittedName>
</protein>
<organism evidence="1 2">
    <name type="scientific">Microlunatus spumicola</name>
    <dbReference type="NCBI Taxonomy" id="81499"/>
    <lineage>
        <taxon>Bacteria</taxon>
        <taxon>Bacillati</taxon>
        <taxon>Actinomycetota</taxon>
        <taxon>Actinomycetes</taxon>
        <taxon>Propionibacteriales</taxon>
        <taxon>Propionibacteriaceae</taxon>
        <taxon>Microlunatus</taxon>
    </lineage>
</organism>
<keyword evidence="2" id="KW-1185">Reference proteome</keyword>
<evidence type="ECO:0000313" key="1">
    <source>
        <dbReference type="EMBL" id="GAA3570406.1"/>
    </source>
</evidence>
<gene>
    <name evidence="1" type="ORF">GCM10022197_28540</name>
</gene>
<comment type="caution">
    <text evidence="1">The sequence shown here is derived from an EMBL/GenBank/DDBJ whole genome shotgun (WGS) entry which is preliminary data.</text>
</comment>
<dbReference type="Proteomes" id="UP001500767">
    <property type="component" value="Unassembled WGS sequence"/>
</dbReference>
<accession>A0ABP6XPI5</accession>
<evidence type="ECO:0000313" key="2">
    <source>
        <dbReference type="Proteomes" id="UP001500767"/>
    </source>
</evidence>
<sequence>MATIVSDGRNLTPGTRQQTDFTVPVLTAPGGGTITDAGTVQQVANLLVGQKHRVLLERPASPDESIDPTKRPFSSPGTYAVYNASSLVTTQAVVQCAGQEQTWVFTAEGDPATGQVNCAVEPARSASLARSVFAQSC</sequence>